<dbReference type="PROSITE" id="PS51221">
    <property type="entry name" value="TTL"/>
    <property type="match status" value="1"/>
</dbReference>
<reference evidence="2 3" key="1">
    <citation type="journal article" date="2015" name="Sci. Rep.">
        <title>Genome of the facultative scuticociliatosis pathogen Pseudocohnilembus persalinus provides insight into its virulence through horizontal gene transfer.</title>
        <authorList>
            <person name="Xiong J."/>
            <person name="Wang G."/>
            <person name="Cheng J."/>
            <person name="Tian M."/>
            <person name="Pan X."/>
            <person name="Warren A."/>
            <person name="Jiang C."/>
            <person name="Yuan D."/>
            <person name="Miao W."/>
        </authorList>
    </citation>
    <scope>NUCLEOTIDE SEQUENCE [LARGE SCALE GENOMIC DNA]</scope>
    <source>
        <strain evidence="2">36N120E</strain>
    </source>
</reference>
<dbReference type="PANTHER" id="PTHR46088:SF1">
    <property type="entry name" value="TUBULIN--TYROSINE LIGASE-LIKE PROTEIN 12"/>
    <property type="match status" value="1"/>
</dbReference>
<organism evidence="2 3">
    <name type="scientific">Pseudocohnilembus persalinus</name>
    <name type="common">Ciliate</name>
    <dbReference type="NCBI Taxonomy" id="266149"/>
    <lineage>
        <taxon>Eukaryota</taxon>
        <taxon>Sar</taxon>
        <taxon>Alveolata</taxon>
        <taxon>Ciliophora</taxon>
        <taxon>Intramacronucleata</taxon>
        <taxon>Oligohymenophorea</taxon>
        <taxon>Scuticociliatia</taxon>
        <taxon>Philasterida</taxon>
        <taxon>Pseudocohnilembidae</taxon>
        <taxon>Pseudocohnilembus</taxon>
    </lineage>
</organism>
<dbReference type="GO" id="GO:0005737">
    <property type="term" value="C:cytoplasm"/>
    <property type="evidence" value="ECO:0007669"/>
    <property type="project" value="TreeGrafter"/>
</dbReference>
<evidence type="ECO:0000313" key="2">
    <source>
        <dbReference type="EMBL" id="KRX08784.1"/>
    </source>
</evidence>
<dbReference type="InParanoid" id="A0A0V0R387"/>
<dbReference type="PANTHER" id="PTHR46088">
    <property type="entry name" value="TUBULIN--TYROSINE LIGASE-LIKE PROTEIN 12"/>
    <property type="match status" value="1"/>
</dbReference>
<evidence type="ECO:0000259" key="1">
    <source>
        <dbReference type="Pfam" id="PF25556"/>
    </source>
</evidence>
<dbReference type="InterPro" id="IPR001611">
    <property type="entry name" value="Leu-rich_rpt"/>
</dbReference>
<dbReference type="Pfam" id="PF25556">
    <property type="entry name" value="SET_TTL"/>
    <property type="match status" value="1"/>
</dbReference>
<comment type="caution">
    <text evidence="2">The sequence shown here is derived from an EMBL/GenBank/DDBJ whole genome shotgun (WGS) entry which is preliminary data.</text>
</comment>
<dbReference type="Proteomes" id="UP000054937">
    <property type="component" value="Unassembled WGS sequence"/>
</dbReference>
<dbReference type="Pfam" id="PF03133">
    <property type="entry name" value="TTL"/>
    <property type="match status" value="1"/>
</dbReference>
<dbReference type="OrthoDB" id="202825at2759"/>
<dbReference type="InterPro" id="IPR032675">
    <property type="entry name" value="LRR_dom_sf"/>
</dbReference>
<dbReference type="Gene3D" id="3.30.470.20">
    <property type="entry name" value="ATP-grasp fold, B domain"/>
    <property type="match status" value="1"/>
</dbReference>
<sequence>MSQSEAEQKNDSLENLTGDLKEFYDFHGVQLFGWGFPGKKQLLESLHNKLKQQKFDAGEFFQILDNGEEEQYQVKALKDQKQYENVFLIDHAITFRYEELRPALEKNEVLLGRLQNMVKYWNQKLKIPGVSPEDKTFKECVEYDFQDIEDPNSKKIPLNCQALSLYGNNIQDIELVKQQLAKLPDLKVLWLNDNPIAENPELLKLVEGEYPNIEILNSKYTKNAGVYALKFTTFGASKLDLVQTIEPQQVKFLDVSDRDILKREDQTIFSEFPNLVEMNIKETEIKELSDINRFFEILKNCKKIEYINVDTEVELMMFELEKQGKLREICPSLKYVNGHDLKLQLKPHINEEIIRDVMTNIWKIVGCYRLASSDQYDESGIWYVNDEFGSSIQHSDTANLQCIPFLFAPNNKLDEKAISYSICWPIKDIKENDFITRDYLMGITELQQRSSKLITWFDLPTKFFEDEYQKENNKRLKQKEIGDQIIKEFNDQPQKLEQLDKQFKVISDLPVVIDNVKTKNFEFVDDLKKSDIIWLSTPLQDTFDLITKDQKVNQFPLEACITMKHELNNTVIQNIGKVNWLQTTYNLQTQLATFIGDYLHRKDNHLNNIWIIKPPNMARSMDMVVTDNLQTIIRLMETGPKLIQKYIERPLTIKGKKLDFRYIIVLKSLKPLDVYLYKKFWVRTSNNTFTNDYRTREVYDTHFTVMNYGKKLEQIHDNEFLEIFEKEYGDQIKWDTIDQRIQNMVKELFIAVQKGYPKMQDDRCVSIYGLDVMIDLNDFQPKMLEVTFSPDCNRACKYTPSFFEDIFALLFLNKSPQETNHIRL</sequence>
<keyword evidence="3" id="KW-1185">Reference proteome</keyword>
<proteinExistence type="predicted"/>
<dbReference type="SUPFAM" id="SSF56059">
    <property type="entry name" value="Glutathione synthetase ATP-binding domain-like"/>
    <property type="match status" value="1"/>
</dbReference>
<dbReference type="AlphaFoldDB" id="A0A0V0R387"/>
<dbReference type="InterPro" id="IPR004344">
    <property type="entry name" value="TTL/TTLL_fam"/>
</dbReference>
<dbReference type="Gene3D" id="3.80.10.10">
    <property type="entry name" value="Ribonuclease Inhibitor"/>
    <property type="match status" value="1"/>
</dbReference>
<dbReference type="EMBL" id="LDAU01000058">
    <property type="protein sequence ID" value="KRX08784.1"/>
    <property type="molecule type" value="Genomic_DNA"/>
</dbReference>
<dbReference type="PROSITE" id="PS51450">
    <property type="entry name" value="LRR"/>
    <property type="match status" value="1"/>
</dbReference>
<dbReference type="SUPFAM" id="SSF52047">
    <property type="entry name" value="RNI-like"/>
    <property type="match status" value="1"/>
</dbReference>
<name>A0A0V0R387_PSEPJ</name>
<evidence type="ECO:0000313" key="3">
    <source>
        <dbReference type="Proteomes" id="UP000054937"/>
    </source>
</evidence>
<feature type="domain" description="Tubulin--tyrosine ligase-like protein 12 SET-like" evidence="1">
    <location>
        <begin position="350"/>
        <end position="457"/>
    </location>
</feature>
<dbReference type="OMA" id="QKGDECT"/>
<gene>
    <name evidence="2" type="ORF">PPERSA_08095</name>
</gene>
<dbReference type="InterPro" id="IPR057954">
    <property type="entry name" value="SET_TTL12"/>
</dbReference>
<dbReference type="InterPro" id="IPR027749">
    <property type="entry name" value="TTLL12"/>
</dbReference>
<accession>A0A0V0R387</accession>
<protein>
    <recommendedName>
        <fullName evidence="1">Tubulin--tyrosine ligase-like protein 12 SET-like domain-containing protein</fullName>
    </recommendedName>
</protein>